<reference evidence="2" key="1">
    <citation type="journal article" date="2023" name="G3 (Bethesda)">
        <title>Genome assembly and association tests identify interacting loci associated with vigor, precocity, and sex in interspecific pistachio rootstocks.</title>
        <authorList>
            <person name="Palmer W."/>
            <person name="Jacygrad E."/>
            <person name="Sagayaradj S."/>
            <person name="Cavanaugh K."/>
            <person name="Han R."/>
            <person name="Bertier L."/>
            <person name="Beede B."/>
            <person name="Kafkas S."/>
            <person name="Golino D."/>
            <person name="Preece J."/>
            <person name="Michelmore R."/>
        </authorList>
    </citation>
    <scope>NUCLEOTIDE SEQUENCE [LARGE SCALE GENOMIC DNA]</scope>
</reference>
<accession>A0ACC1C5V0</accession>
<gene>
    <name evidence="1" type="ORF">Patl1_02651</name>
</gene>
<organism evidence="1 2">
    <name type="scientific">Pistacia atlantica</name>
    <dbReference type="NCBI Taxonomy" id="434234"/>
    <lineage>
        <taxon>Eukaryota</taxon>
        <taxon>Viridiplantae</taxon>
        <taxon>Streptophyta</taxon>
        <taxon>Embryophyta</taxon>
        <taxon>Tracheophyta</taxon>
        <taxon>Spermatophyta</taxon>
        <taxon>Magnoliopsida</taxon>
        <taxon>eudicotyledons</taxon>
        <taxon>Gunneridae</taxon>
        <taxon>Pentapetalae</taxon>
        <taxon>rosids</taxon>
        <taxon>malvids</taxon>
        <taxon>Sapindales</taxon>
        <taxon>Anacardiaceae</taxon>
        <taxon>Pistacia</taxon>
    </lineage>
</organism>
<evidence type="ECO:0000313" key="2">
    <source>
        <dbReference type="Proteomes" id="UP001164250"/>
    </source>
</evidence>
<proteinExistence type="predicted"/>
<sequence>MGASPKLLLLTFIFIATATAAFGFAGTSNKLHTEEVRALKQIGRQLGKRDWKFEEDPCSGKGNWIVKEAIEAEYLHSHMLENELVLYFLLSLVHLAYCEKQLKAQNLTGIIPPDFSKLRYLKLLPQPQLSHWFYSSTMGCHEIGGAVAYFCFVNLQLFHGEPTLRSIPKSSHKHQHPQKPVEFRLVVSLQEYRREPLFRTHSTRDWKVGQSTEIVFSFSFLVSQLLDNGSHSNLLIITLQLWSFFRILSSNAFTGKLPLELVKLSNLNDLRINDNNFSGKIPGFISKWKNIQKLHIQGCSLEGPIPSSISALTRLSDLRISDLKGGGTAFPRLDNMKSLKTLILRECMIHGEIPECIGNMMKLKNM</sequence>
<keyword evidence="2" id="KW-1185">Reference proteome</keyword>
<dbReference type="EMBL" id="CM047897">
    <property type="protein sequence ID" value="KAJ0111080.1"/>
    <property type="molecule type" value="Genomic_DNA"/>
</dbReference>
<comment type="caution">
    <text evidence="1">The sequence shown here is derived from an EMBL/GenBank/DDBJ whole genome shotgun (WGS) entry which is preliminary data.</text>
</comment>
<name>A0ACC1C5V0_9ROSI</name>
<dbReference type="Proteomes" id="UP001164250">
    <property type="component" value="Chromosome 1"/>
</dbReference>
<protein>
    <submittedName>
        <fullName evidence="1">Uncharacterized protein</fullName>
    </submittedName>
</protein>
<evidence type="ECO:0000313" key="1">
    <source>
        <dbReference type="EMBL" id="KAJ0111080.1"/>
    </source>
</evidence>